<dbReference type="EMBL" id="CP145607">
    <property type="protein sequence ID" value="WWM69479.1"/>
    <property type="molecule type" value="Genomic_DNA"/>
</dbReference>
<gene>
    <name evidence="1" type="ORF">V6R86_01895</name>
</gene>
<organism evidence="1 2">
    <name type="scientific">Sphingomonas kaistensis</name>
    <dbReference type="NCBI Taxonomy" id="298708"/>
    <lineage>
        <taxon>Bacteria</taxon>
        <taxon>Pseudomonadati</taxon>
        <taxon>Pseudomonadota</taxon>
        <taxon>Alphaproteobacteria</taxon>
        <taxon>Sphingomonadales</taxon>
        <taxon>Sphingomonadaceae</taxon>
        <taxon>Sphingomonas</taxon>
    </lineage>
</organism>
<sequence length="453" mass="48271">MILTLAAAVASSSAPAEVSVTRSGSGFDAVFTLPRAAPAWGFFRSSLATEDRQPWRPRSWTILTPGVRLERRGAYDALVATNGGPVPRTIRVRVAPYTSEVLSDYVPALRLGPSGVALFDGQFSLFSVASLATLDRLGPDPETGAITDTSTRIRFRGPPATIRLAGDTAGYERGNSAGTYGLFGVASAMVENGMATVVDPQMPAWLAADIRTFTPRLLERYRRLLGSPGALRPTVLASWAGADRPGASLNGGVLKGLVLMRISGSAATRPSPPLRTLAHRYIAHESAHFWLGQMVNYDKAADNWIVEGGADLLAIRALGATDPGYDARAALNKSLTDCIAASRKGGLASAVQRQDFQVKYDCGAILSLVAEQVASGDFHAFVRRLLAANAADRAVSTAEWLALLESYPAGRNLTASIRPLLSGAQPTPRGWTELLTAAKVRYRLRTDQTPELL</sequence>
<protein>
    <recommendedName>
        <fullName evidence="3">Peptidase M1 membrane alanine aminopeptidase domain-containing protein</fullName>
    </recommendedName>
</protein>
<evidence type="ECO:0008006" key="3">
    <source>
        <dbReference type="Google" id="ProtNLM"/>
    </source>
</evidence>
<keyword evidence="2" id="KW-1185">Reference proteome</keyword>
<dbReference type="Gene3D" id="1.10.390.10">
    <property type="entry name" value="Neutral Protease Domain 2"/>
    <property type="match status" value="1"/>
</dbReference>
<dbReference type="SUPFAM" id="SSF55486">
    <property type="entry name" value="Metalloproteases ('zincins'), catalytic domain"/>
    <property type="match status" value="1"/>
</dbReference>
<name>A0ABZ2FZ38_9SPHN</name>
<evidence type="ECO:0000313" key="2">
    <source>
        <dbReference type="Proteomes" id="UP001382935"/>
    </source>
</evidence>
<proteinExistence type="predicted"/>
<dbReference type="Proteomes" id="UP001382935">
    <property type="component" value="Chromosome"/>
</dbReference>
<dbReference type="InterPro" id="IPR027268">
    <property type="entry name" value="Peptidase_M4/M1_CTD_sf"/>
</dbReference>
<accession>A0ABZ2FZ38</accession>
<dbReference type="RefSeq" id="WP_338501565.1">
    <property type="nucleotide sequence ID" value="NZ_CP145607.1"/>
</dbReference>
<evidence type="ECO:0000313" key="1">
    <source>
        <dbReference type="EMBL" id="WWM69479.1"/>
    </source>
</evidence>
<reference evidence="1 2" key="1">
    <citation type="submission" date="2024-02" db="EMBL/GenBank/DDBJ databases">
        <title>Full genome sequence of Sphingomonas kaistensis.</title>
        <authorList>
            <person name="Poletto B.L."/>
            <person name="Silva G."/>
            <person name="Galante D."/>
            <person name="Campos K.R."/>
            <person name="Santos M.B.N."/>
            <person name="Sacchi C.T."/>
        </authorList>
    </citation>
    <scope>NUCLEOTIDE SEQUENCE [LARGE SCALE GENOMIC DNA]</scope>
    <source>
        <strain evidence="1 2">MA4R</strain>
    </source>
</reference>